<proteinExistence type="predicted"/>
<dbReference type="RefSeq" id="WP_124301556.1">
    <property type="nucleotide sequence ID" value="NZ_CP027749.1"/>
</dbReference>
<evidence type="ECO:0000313" key="2">
    <source>
        <dbReference type="Proteomes" id="UP000280455"/>
    </source>
</evidence>
<dbReference type="EMBL" id="CP027750">
    <property type="protein sequence ID" value="AZE29762.1"/>
    <property type="molecule type" value="Genomic_DNA"/>
</dbReference>
<name>A0AAD1E665_9PSED</name>
<accession>A0AAD1E665</accession>
<dbReference type="SUPFAM" id="SSF55729">
    <property type="entry name" value="Acyl-CoA N-acyltransferases (Nat)"/>
    <property type="match status" value="1"/>
</dbReference>
<dbReference type="AlphaFoldDB" id="A0AAD1E665"/>
<dbReference type="Gene3D" id="3.40.630.30">
    <property type="match status" value="1"/>
</dbReference>
<dbReference type="InterPro" id="IPR016181">
    <property type="entry name" value="Acyl_CoA_acyltransferase"/>
</dbReference>
<organism evidence="1 2">
    <name type="scientific">Pseudomonas chlororaphis subsp. aureofaciens</name>
    <dbReference type="NCBI Taxonomy" id="587851"/>
    <lineage>
        <taxon>Bacteria</taxon>
        <taxon>Pseudomonadati</taxon>
        <taxon>Pseudomonadota</taxon>
        <taxon>Gammaproteobacteria</taxon>
        <taxon>Pseudomonadales</taxon>
        <taxon>Pseudomonadaceae</taxon>
        <taxon>Pseudomonas</taxon>
    </lineage>
</organism>
<evidence type="ECO:0000313" key="1">
    <source>
        <dbReference type="EMBL" id="AZE29762.1"/>
    </source>
</evidence>
<dbReference type="Proteomes" id="UP000280455">
    <property type="component" value="Chromosome"/>
</dbReference>
<evidence type="ECO:0008006" key="3">
    <source>
        <dbReference type="Google" id="ProtNLM"/>
    </source>
</evidence>
<sequence>MSRLSALLEKIRRKGLRDSLRVLRERYFYYHWELLSVERSLALPVPCPVTTRRWPQVPIDRALLPAFEKYFSAQLPAIRGLLDKGCRGNAHLDADGNVMLMIWINERDYYDDQLYRCWIRIPPGCIYQFAGECALPYRGTGVVVLAQKLIWEHYRERGFKATRAVVNVRNEAALKMHMRMGFTEVGESIHVYCLLRCLHFHRRVPYHQPRLLHLRKSRPTAQAGTSTGAGREPL</sequence>
<reference evidence="1 2" key="1">
    <citation type="submission" date="2018-03" db="EMBL/GenBank/DDBJ databases">
        <title>Diversity of phytobeneficial traits revealed by whole-genome analysis of worldwide-isolated phenazine-producing Pseudomonas spp.</title>
        <authorList>
            <person name="Biessy A."/>
            <person name="Novinscak A."/>
            <person name="Blom J."/>
            <person name="Leger G."/>
            <person name="Thomashow L.S."/>
            <person name="Cazorla F.M."/>
            <person name="Josic D."/>
            <person name="Filion M."/>
        </authorList>
    </citation>
    <scope>NUCLEOTIDE SEQUENCE [LARGE SCALE GENOMIC DNA]</scope>
    <source>
        <strain evidence="1 2">ChPhzS24</strain>
    </source>
</reference>
<protein>
    <recommendedName>
        <fullName evidence="3">N-acetyltransferase</fullName>
    </recommendedName>
</protein>
<gene>
    <name evidence="1" type="ORF">C4K07_2977</name>
</gene>